<gene>
    <name evidence="2" type="ORF">IPMB12_11060</name>
</gene>
<dbReference type="Proteomes" id="UP000501168">
    <property type="component" value="Chromosome"/>
</dbReference>
<keyword evidence="3" id="KW-1185">Reference proteome</keyword>
<reference evidence="2 3" key="1">
    <citation type="submission" date="2020-03" db="EMBL/GenBank/DDBJ databases">
        <title>Complete genome sequence of Orbus sp. IPMB12 (BCRC 80908).</title>
        <authorList>
            <person name="Lo W.-S."/>
            <person name="Chang T.-H."/>
            <person name="Kuo C.-H."/>
        </authorList>
    </citation>
    <scope>NUCLEOTIDE SEQUENCE [LARGE SCALE GENOMIC DNA]</scope>
    <source>
        <strain evidence="2 3">IPMB12</strain>
    </source>
</reference>
<dbReference type="KEGG" id="orb:IPMB12_11060"/>
<accession>A0A6G9ID64</accession>
<name>A0A6G9ID64_9GAMM</name>
<dbReference type="RefSeq" id="WP_166917475.1">
    <property type="nucleotide sequence ID" value="NZ_CP050253.1"/>
</dbReference>
<protein>
    <submittedName>
        <fullName evidence="2">Uncharacterized protein</fullName>
    </submittedName>
</protein>
<sequence>MKQITTVLQNVRTDLNNNINKNVRTFTSEGKKMIVYQLSIPELHYLKMPVLFRSLTSDQKQDVLSALLTLNTRMQQEILNEWAMICQRTDTIIRNPTGYLLRLISKAQQGYFRPNSGVNVCYITESELREEHKPMKTTEHPVIPKKLHN</sequence>
<dbReference type="AlphaFoldDB" id="A0A6G9ID64"/>
<dbReference type="EMBL" id="CP050253">
    <property type="protein sequence ID" value="QIQ22178.1"/>
    <property type="molecule type" value="Genomic_DNA"/>
</dbReference>
<evidence type="ECO:0000313" key="2">
    <source>
        <dbReference type="EMBL" id="QIQ22178.1"/>
    </source>
</evidence>
<feature type="region of interest" description="Disordered" evidence="1">
    <location>
        <begin position="130"/>
        <end position="149"/>
    </location>
</feature>
<evidence type="ECO:0000256" key="1">
    <source>
        <dbReference type="SAM" id="MobiDB-lite"/>
    </source>
</evidence>
<organism evidence="2 3">
    <name type="scientific">Zophobihabitans entericus</name>
    <dbReference type="NCBI Taxonomy" id="1635327"/>
    <lineage>
        <taxon>Bacteria</taxon>
        <taxon>Pseudomonadati</taxon>
        <taxon>Pseudomonadota</taxon>
        <taxon>Gammaproteobacteria</taxon>
        <taxon>Orbales</taxon>
        <taxon>Orbaceae</taxon>
        <taxon>Zophobihabitans</taxon>
    </lineage>
</organism>
<proteinExistence type="predicted"/>
<feature type="compositionally biased region" description="Basic and acidic residues" evidence="1">
    <location>
        <begin position="130"/>
        <end position="139"/>
    </location>
</feature>
<dbReference type="InParanoid" id="A0A6G9ID64"/>
<evidence type="ECO:0000313" key="3">
    <source>
        <dbReference type="Proteomes" id="UP000501168"/>
    </source>
</evidence>